<dbReference type="SMART" id="SM00091">
    <property type="entry name" value="PAS"/>
    <property type="match status" value="1"/>
</dbReference>
<dbReference type="Gene3D" id="3.20.20.450">
    <property type="entry name" value="EAL domain"/>
    <property type="match status" value="1"/>
</dbReference>
<dbReference type="CDD" id="cd01948">
    <property type="entry name" value="EAL"/>
    <property type="match status" value="1"/>
</dbReference>
<feature type="domain" description="EAL" evidence="1">
    <location>
        <begin position="421"/>
        <end position="676"/>
    </location>
</feature>
<dbReference type="InterPro" id="IPR035919">
    <property type="entry name" value="EAL_sf"/>
</dbReference>
<dbReference type="Gene3D" id="3.30.450.20">
    <property type="entry name" value="PAS domain"/>
    <property type="match status" value="1"/>
</dbReference>
<dbReference type="CDD" id="cd00130">
    <property type="entry name" value="PAS"/>
    <property type="match status" value="1"/>
</dbReference>
<dbReference type="InterPro" id="IPR013767">
    <property type="entry name" value="PAS_fold"/>
</dbReference>
<dbReference type="SUPFAM" id="SSF55785">
    <property type="entry name" value="PYP-like sensor domain (PAS domain)"/>
    <property type="match status" value="1"/>
</dbReference>
<dbReference type="PROSITE" id="PS50883">
    <property type="entry name" value="EAL"/>
    <property type="match status" value="1"/>
</dbReference>
<dbReference type="InterPro" id="IPR000014">
    <property type="entry name" value="PAS"/>
</dbReference>
<dbReference type="EMBL" id="JBFRUW010000042">
    <property type="protein sequence ID" value="MFA0568939.1"/>
    <property type="molecule type" value="Genomic_DNA"/>
</dbReference>
<dbReference type="Proteomes" id="UP001570417">
    <property type="component" value="Unassembled WGS sequence"/>
</dbReference>
<evidence type="ECO:0000313" key="2">
    <source>
        <dbReference type="EMBL" id="MFA0568939.1"/>
    </source>
</evidence>
<name>A0ABV4ND91_9VIBR</name>
<gene>
    <name evidence="2" type="ORF">AB4566_11700</name>
</gene>
<proteinExistence type="predicted"/>
<sequence>MEAAQVFSTDTPEVTTDKVDPHTLFDWDLNLASKEFKCDFASLNLLLKPTHIIKTYSDVINLMTMRFQNKLKQAMKNALNSGDGQFVSCCLSTENGTLTYVEIYMELGASNCLKGTIRPLFAFTSSSEIANIFGALFESSQYGIVVTDEDTRIIACNQYYEKQSGYECSSLVGLRTSIFNAGKHSNQFYKKMWTALHEQGSWSGVMLARNNSGAVYPQNMTIQRVEPSEGKVYYVAFTTNLSESLSSIAEKNLGGIDLLTQLPTKERVLTQLEALLESKEQETGILVLSIKPQFDQEWVFDDQKIFSDILSHNRGSRITGYAGSGTYIACIEFVISDKKQFVQSLNNAVRYYFLGLKTVASERLYAAISKGQVGASILDVDADKPSRLLSHAVQAMIGAKEFGGKSINYFHSNTHKEMVKKQQLEIIVQNAINDQQLNVHYQPIVNAQTGKVMMFEALCRFPCVDGETFNTQVMVEIAEELGLVVDLDRAIAMKALSDHDELRRIFGEGVGLTLNCSLRTKDSTQKALVDTAKLVCANTERPDLITIELTESGQFFSKDEQNSAVGRIRALGLSVAIDDFGSGYSSISYLSESKFNKLKIDRELIIDIHESTCKQNIIEMVTKLAHTLGVEVVAEGIEKPEELRIMQLANVDYIQGYLFDKPRELSELLAMYGDQEGIGPFEEMAQTHVDTKSILSLFRNAPPQMSPGDPLSLAVQNLKRDGIKMVPVTVDSKCVGLLDQQMVNLHMTPSMGTDLESAKEAKIWSKPINQIMSVDFSVINVNKSLDEIPRLIEEGVQFPWVLVNDAEHYKGMLNESDLLKYCLPWSG</sequence>
<dbReference type="InterPro" id="IPR046342">
    <property type="entry name" value="CBS_dom_sf"/>
</dbReference>
<dbReference type="RefSeq" id="WP_372266210.1">
    <property type="nucleotide sequence ID" value="NZ_JBFRUW010000042.1"/>
</dbReference>
<organism evidence="2 3">
    <name type="scientific">Vibrio gallaecicus</name>
    <dbReference type="NCBI Taxonomy" id="552386"/>
    <lineage>
        <taxon>Bacteria</taxon>
        <taxon>Pseudomonadati</taxon>
        <taxon>Pseudomonadota</taxon>
        <taxon>Gammaproteobacteria</taxon>
        <taxon>Vibrionales</taxon>
        <taxon>Vibrionaceae</taxon>
        <taxon>Vibrio</taxon>
    </lineage>
</organism>
<comment type="caution">
    <text evidence="2">The sequence shown here is derived from an EMBL/GenBank/DDBJ whole genome shotgun (WGS) entry which is preliminary data.</text>
</comment>
<dbReference type="Pfam" id="PF00989">
    <property type="entry name" value="PAS"/>
    <property type="match status" value="1"/>
</dbReference>
<dbReference type="SUPFAM" id="SSF54631">
    <property type="entry name" value="CBS-domain pair"/>
    <property type="match status" value="1"/>
</dbReference>
<reference evidence="2 3" key="1">
    <citation type="journal article" date="2024" name="ISME J.">
        <title>Tailless and filamentous prophages are predominant in marine Vibrio.</title>
        <authorList>
            <person name="Steensen K."/>
            <person name="Seneca J."/>
            <person name="Bartlau N."/>
            <person name="Yu X.A."/>
            <person name="Hussain F.A."/>
            <person name="Polz M.F."/>
        </authorList>
    </citation>
    <scope>NUCLEOTIDE SEQUENCE [LARGE SCALE GENOMIC DNA]</scope>
    <source>
        <strain evidence="2 3">10N.222.51.A1</strain>
    </source>
</reference>
<dbReference type="SMART" id="SM00052">
    <property type="entry name" value="EAL"/>
    <property type="match status" value="1"/>
</dbReference>
<dbReference type="PANTHER" id="PTHR44757:SF2">
    <property type="entry name" value="BIOFILM ARCHITECTURE MAINTENANCE PROTEIN MBAA"/>
    <property type="match status" value="1"/>
</dbReference>
<accession>A0ABV4ND91</accession>
<protein>
    <submittedName>
        <fullName evidence="2">EAL domain-containing protein</fullName>
    </submittedName>
</protein>
<dbReference type="InterPro" id="IPR052155">
    <property type="entry name" value="Biofilm_reg_signaling"/>
</dbReference>
<dbReference type="PANTHER" id="PTHR44757">
    <property type="entry name" value="DIGUANYLATE CYCLASE DGCP"/>
    <property type="match status" value="1"/>
</dbReference>
<dbReference type="Pfam" id="PF00571">
    <property type="entry name" value="CBS"/>
    <property type="match status" value="1"/>
</dbReference>
<dbReference type="Gene3D" id="3.10.580.10">
    <property type="entry name" value="CBS-domain"/>
    <property type="match status" value="1"/>
</dbReference>
<dbReference type="NCBIfam" id="TIGR00229">
    <property type="entry name" value="sensory_box"/>
    <property type="match status" value="1"/>
</dbReference>
<dbReference type="Pfam" id="PF00563">
    <property type="entry name" value="EAL"/>
    <property type="match status" value="1"/>
</dbReference>
<dbReference type="InterPro" id="IPR001633">
    <property type="entry name" value="EAL_dom"/>
</dbReference>
<dbReference type="SUPFAM" id="SSF141868">
    <property type="entry name" value="EAL domain-like"/>
    <property type="match status" value="1"/>
</dbReference>
<evidence type="ECO:0000259" key="1">
    <source>
        <dbReference type="PROSITE" id="PS50883"/>
    </source>
</evidence>
<dbReference type="InterPro" id="IPR035965">
    <property type="entry name" value="PAS-like_dom_sf"/>
</dbReference>
<keyword evidence="3" id="KW-1185">Reference proteome</keyword>
<evidence type="ECO:0000313" key="3">
    <source>
        <dbReference type="Proteomes" id="UP001570417"/>
    </source>
</evidence>
<dbReference type="InterPro" id="IPR000644">
    <property type="entry name" value="CBS_dom"/>
</dbReference>